<evidence type="ECO:0000256" key="4">
    <source>
        <dbReference type="ARBA" id="ARBA00023143"/>
    </source>
</evidence>
<comment type="similarity">
    <text evidence="2 6">Belongs to the flagella basal body rod proteins family.</text>
</comment>
<dbReference type="InterPro" id="IPR001444">
    <property type="entry name" value="Flag_bb_rod_N"/>
</dbReference>
<evidence type="ECO:0000256" key="6">
    <source>
        <dbReference type="PIRNR" id="PIRNR002889"/>
    </source>
</evidence>
<evidence type="ECO:0000313" key="9">
    <source>
        <dbReference type="Proteomes" id="UP000066014"/>
    </source>
</evidence>
<evidence type="ECO:0000256" key="1">
    <source>
        <dbReference type="ARBA" id="ARBA00004117"/>
    </source>
</evidence>
<dbReference type="PROSITE" id="PS00588">
    <property type="entry name" value="FLAGELLA_BB_ROD"/>
    <property type="match status" value="1"/>
</dbReference>
<evidence type="ECO:0000313" key="8">
    <source>
        <dbReference type="EMBL" id="BAO82614.1"/>
    </source>
</evidence>
<evidence type="ECO:0000256" key="5">
    <source>
        <dbReference type="ARBA" id="ARBA00024934"/>
    </source>
</evidence>
<evidence type="ECO:0000256" key="3">
    <source>
        <dbReference type="ARBA" id="ARBA00014376"/>
    </source>
</evidence>
<keyword evidence="4 6" id="KW-0975">Bacterial flagellum</keyword>
<dbReference type="PANTHER" id="PTHR30435">
    <property type="entry name" value="FLAGELLAR PROTEIN"/>
    <property type="match status" value="1"/>
</dbReference>
<dbReference type="Proteomes" id="UP000066014">
    <property type="component" value="Chromosome"/>
</dbReference>
<name>A0A060NUN3_9BURK</name>
<dbReference type="STRING" id="1458426.SMCB_0386"/>
<dbReference type="OrthoDB" id="9788334at2"/>
<dbReference type="KEGG" id="cbab:SMCB_0386"/>
<dbReference type="PANTHER" id="PTHR30435:SF12">
    <property type="entry name" value="FLAGELLAR BASAL BODY ROD PROTEIN FLGB"/>
    <property type="match status" value="1"/>
</dbReference>
<sequence length="142" mass="15868">MFEPLTRRLEFFSDALQLRAHRQQVLASNIANADTPGFVARDFDFRQAMDSVRSRGPELRAGAMPVLTGGNAQHLRTASALADVPDRNRVQYSVQTQPSLDGNTVDLDQQRANFIHNAVQYESTLRFINGHVRTMLSAIQGQ</sequence>
<dbReference type="InterPro" id="IPR019776">
    <property type="entry name" value="Flagellar_basal_body_rod_CS"/>
</dbReference>
<comment type="subunit">
    <text evidence="6">The basal body constitutes a major portion of the flagellar organelle and consists of a number of rings mounted on a central rod.</text>
</comment>
<dbReference type="HOGENOM" id="CLU_125463_1_0_4"/>
<proteinExistence type="inferred from homology"/>
<keyword evidence="8" id="KW-0282">Flagellum</keyword>
<gene>
    <name evidence="8" type="ORF">SMCB_0386</name>
</gene>
<dbReference type="PIRSF" id="PIRSF002889">
    <property type="entry name" value="Rod_FlgB"/>
    <property type="match status" value="1"/>
</dbReference>
<protein>
    <recommendedName>
        <fullName evidence="3 6">Flagellar basal body rod protein FlgB</fullName>
    </recommendedName>
</protein>
<keyword evidence="8" id="KW-0966">Cell projection</keyword>
<organism evidence="8 9">
    <name type="scientific">Serpentinimonas maccroryi</name>
    <dbReference type="NCBI Taxonomy" id="1458426"/>
    <lineage>
        <taxon>Bacteria</taxon>
        <taxon>Pseudomonadati</taxon>
        <taxon>Pseudomonadota</taxon>
        <taxon>Betaproteobacteria</taxon>
        <taxon>Burkholderiales</taxon>
        <taxon>Comamonadaceae</taxon>
        <taxon>Serpentinimonas</taxon>
    </lineage>
</organism>
<evidence type="ECO:0000259" key="7">
    <source>
        <dbReference type="Pfam" id="PF00460"/>
    </source>
</evidence>
<reference evidence="8 9" key="1">
    <citation type="journal article" date="2014" name="Nat. Commun.">
        <title>Physiological and genomic features of highly alkaliphilic hydrogen-utilizing Betaproteobacteria from a continental serpentinizing site.</title>
        <authorList>
            <person name="Suzuki S."/>
            <person name="Kuenen J.G."/>
            <person name="Schipper K."/>
            <person name="van der Velde S."/>
            <person name="Ishii S."/>
            <person name="Wu A."/>
            <person name="Sorokin D.Y."/>
            <person name="Tenney A."/>
            <person name="Meng X.Y."/>
            <person name="Morrill P.L."/>
            <person name="Kamagata Y."/>
            <person name="Muyzer G."/>
            <person name="Nealson K.H."/>
        </authorList>
    </citation>
    <scope>NUCLEOTIDE SEQUENCE [LARGE SCALE GENOMIC DNA]</scope>
    <source>
        <strain evidence="8 9">B1</strain>
    </source>
</reference>
<dbReference type="Pfam" id="PF00460">
    <property type="entry name" value="Flg_bb_rod"/>
    <property type="match status" value="1"/>
</dbReference>
<accession>A0A060NUN3</accession>
<dbReference type="RefSeq" id="WP_045534657.1">
    <property type="nucleotide sequence ID" value="NZ_AP014569.1"/>
</dbReference>
<dbReference type="NCBIfam" id="TIGR01396">
    <property type="entry name" value="FlgB"/>
    <property type="match status" value="1"/>
</dbReference>
<comment type="function">
    <text evidence="5 6">Structural component of flagellum, the bacterial motility apparatus. Part of the rod structure of flagellar basal body.</text>
</comment>
<dbReference type="AlphaFoldDB" id="A0A060NUN3"/>
<dbReference type="EMBL" id="AP014569">
    <property type="protein sequence ID" value="BAO82614.1"/>
    <property type="molecule type" value="Genomic_DNA"/>
</dbReference>
<dbReference type="GO" id="GO:0030694">
    <property type="term" value="C:bacterial-type flagellum basal body, rod"/>
    <property type="evidence" value="ECO:0007669"/>
    <property type="project" value="InterPro"/>
</dbReference>
<dbReference type="GO" id="GO:0071973">
    <property type="term" value="P:bacterial-type flagellum-dependent cell motility"/>
    <property type="evidence" value="ECO:0007669"/>
    <property type="project" value="InterPro"/>
</dbReference>
<feature type="domain" description="Flagellar basal body rod protein N-terminal" evidence="7">
    <location>
        <begin position="14"/>
        <end position="38"/>
    </location>
</feature>
<keyword evidence="8" id="KW-0969">Cilium</keyword>
<comment type="subcellular location">
    <subcellularLocation>
        <location evidence="1 6">Bacterial flagellum basal body</location>
    </subcellularLocation>
</comment>
<keyword evidence="9" id="KW-1185">Reference proteome</keyword>
<evidence type="ECO:0000256" key="2">
    <source>
        <dbReference type="ARBA" id="ARBA00009677"/>
    </source>
</evidence>
<dbReference type="InterPro" id="IPR006300">
    <property type="entry name" value="FlgB"/>
</dbReference>